<evidence type="ECO:0000313" key="8">
    <source>
        <dbReference type="Proteomes" id="UP000030428"/>
    </source>
</evidence>
<keyword evidence="8" id="KW-1185">Reference proteome</keyword>
<evidence type="ECO:0000313" key="7">
    <source>
        <dbReference type="EMBL" id="KHD06277.1"/>
    </source>
</evidence>
<accession>A0A0A6P7A6</accession>
<protein>
    <recommendedName>
        <fullName evidence="6">Probable membrane transporter protein</fullName>
    </recommendedName>
</protein>
<feature type="transmembrane region" description="Helical" evidence="6">
    <location>
        <begin position="189"/>
        <end position="209"/>
    </location>
</feature>
<keyword evidence="3 6" id="KW-0812">Transmembrane</keyword>
<dbReference type="GO" id="GO:0005886">
    <property type="term" value="C:plasma membrane"/>
    <property type="evidence" value="ECO:0007669"/>
    <property type="project" value="UniProtKB-SubCell"/>
</dbReference>
<evidence type="ECO:0000256" key="3">
    <source>
        <dbReference type="ARBA" id="ARBA00022692"/>
    </source>
</evidence>
<gene>
    <name evidence="7" type="ORF">PN36_22650</name>
</gene>
<evidence type="ECO:0000256" key="6">
    <source>
        <dbReference type="RuleBase" id="RU363041"/>
    </source>
</evidence>
<comment type="similarity">
    <text evidence="2 6">Belongs to the 4-toluene sulfonate uptake permease (TSUP) (TC 2.A.102) family.</text>
</comment>
<keyword evidence="4 6" id="KW-1133">Transmembrane helix</keyword>
<feature type="transmembrane region" description="Helical" evidence="6">
    <location>
        <begin position="221"/>
        <end position="239"/>
    </location>
</feature>
<feature type="transmembrane region" description="Helical" evidence="6">
    <location>
        <begin position="163"/>
        <end position="183"/>
    </location>
</feature>
<keyword evidence="5 6" id="KW-0472">Membrane</keyword>
<evidence type="ECO:0000256" key="5">
    <source>
        <dbReference type="ARBA" id="ARBA00023136"/>
    </source>
</evidence>
<dbReference type="Proteomes" id="UP000030428">
    <property type="component" value="Unassembled WGS sequence"/>
</dbReference>
<evidence type="ECO:0000256" key="4">
    <source>
        <dbReference type="ARBA" id="ARBA00022989"/>
    </source>
</evidence>
<proteinExistence type="inferred from homology"/>
<feature type="transmembrane region" description="Helical" evidence="6">
    <location>
        <begin position="40"/>
        <end position="57"/>
    </location>
</feature>
<feature type="transmembrane region" description="Helical" evidence="6">
    <location>
        <begin position="126"/>
        <end position="151"/>
    </location>
</feature>
<dbReference type="Pfam" id="PF01925">
    <property type="entry name" value="TauE"/>
    <property type="match status" value="1"/>
</dbReference>
<comment type="caution">
    <text evidence="7">The sequence shown here is derived from an EMBL/GenBank/DDBJ whole genome shotgun (WGS) entry which is preliminary data.</text>
</comment>
<feature type="transmembrane region" description="Helical" evidence="6">
    <location>
        <begin position="69"/>
        <end position="88"/>
    </location>
</feature>
<reference evidence="7 8" key="1">
    <citation type="journal article" date="2016" name="Front. Microbiol.">
        <title>Single-Cell (Meta-)Genomics of a Dimorphic Candidatus Thiomargarita nelsonii Reveals Genomic Plasticity.</title>
        <authorList>
            <person name="Flood B.E."/>
            <person name="Fliss P."/>
            <person name="Jones D.S."/>
            <person name="Dick G.J."/>
            <person name="Jain S."/>
            <person name="Kaster A.K."/>
            <person name="Winkel M."/>
            <person name="Mussmann M."/>
            <person name="Bailey J."/>
        </authorList>
    </citation>
    <scope>NUCLEOTIDE SEQUENCE [LARGE SCALE GENOMIC DNA]</scope>
    <source>
        <strain evidence="7">Hydrate Ridge</strain>
    </source>
</reference>
<feature type="transmembrane region" description="Helical" evidence="6">
    <location>
        <begin position="6"/>
        <end position="28"/>
    </location>
</feature>
<evidence type="ECO:0000256" key="1">
    <source>
        <dbReference type="ARBA" id="ARBA00004141"/>
    </source>
</evidence>
<sequence length="240" mass="27467">MIHFEIWQYILLALIFIWTGCIGFGGAALSLPFLLLDKPLFWLPIIAWHLLFFSSITVSQRLHQVDWRFLRYTHSILIIPKMIGIFGLLNLPNNVLVIIVYCIILFYAITYIFNITRQSHNRLGDIVLLILGGYMSGTSLIGSPLIVAVYMRHVELQRLRDTLFVLWFILVSFKMSAFVVTGVDLQWEYTLLLLPFAAIGHYFGLKAHVSLIAAQGNNFKRIIGIVLALVIIIGLWSILY</sequence>
<name>A0A0A6P7A6_9GAMM</name>
<keyword evidence="6" id="KW-1003">Cell membrane</keyword>
<comment type="subcellular location">
    <subcellularLocation>
        <location evidence="6">Cell membrane</location>
        <topology evidence="6">Multi-pass membrane protein</topology>
    </subcellularLocation>
    <subcellularLocation>
        <location evidence="1">Membrane</location>
        <topology evidence="1">Multi-pass membrane protein</topology>
    </subcellularLocation>
</comment>
<feature type="transmembrane region" description="Helical" evidence="6">
    <location>
        <begin position="95"/>
        <end position="114"/>
    </location>
</feature>
<dbReference type="EMBL" id="JSZA02000107">
    <property type="protein sequence ID" value="KHD06277.1"/>
    <property type="molecule type" value="Genomic_DNA"/>
</dbReference>
<organism evidence="7 8">
    <name type="scientific">Candidatus Thiomargarita nelsonii</name>
    <dbReference type="NCBI Taxonomy" id="1003181"/>
    <lineage>
        <taxon>Bacteria</taxon>
        <taxon>Pseudomonadati</taxon>
        <taxon>Pseudomonadota</taxon>
        <taxon>Gammaproteobacteria</taxon>
        <taxon>Thiotrichales</taxon>
        <taxon>Thiotrichaceae</taxon>
        <taxon>Thiomargarita</taxon>
    </lineage>
</organism>
<evidence type="ECO:0000256" key="2">
    <source>
        <dbReference type="ARBA" id="ARBA00009142"/>
    </source>
</evidence>
<dbReference type="AlphaFoldDB" id="A0A0A6P7A6"/>
<dbReference type="InterPro" id="IPR002781">
    <property type="entry name" value="TM_pro_TauE-like"/>
</dbReference>